<evidence type="ECO:0000256" key="8">
    <source>
        <dbReference type="SAM" id="MobiDB-lite"/>
    </source>
</evidence>
<comment type="caution">
    <text evidence="10">The sequence shown here is derived from an EMBL/GenBank/DDBJ whole genome shotgun (WGS) entry which is preliminary data.</text>
</comment>
<gene>
    <name evidence="10" type="ORF">E6O75_ATG04520</name>
</gene>
<feature type="compositionally biased region" description="Acidic residues" evidence="8">
    <location>
        <begin position="228"/>
        <end position="243"/>
    </location>
</feature>
<organism evidence="10 11">
    <name type="scientific">Venturia nashicola</name>
    <dbReference type="NCBI Taxonomy" id="86259"/>
    <lineage>
        <taxon>Eukaryota</taxon>
        <taxon>Fungi</taxon>
        <taxon>Dikarya</taxon>
        <taxon>Ascomycota</taxon>
        <taxon>Pezizomycotina</taxon>
        <taxon>Dothideomycetes</taxon>
        <taxon>Pleosporomycetidae</taxon>
        <taxon>Venturiales</taxon>
        <taxon>Venturiaceae</taxon>
        <taxon>Venturia</taxon>
    </lineage>
</organism>
<comment type="similarity">
    <text evidence="2 7">Belongs to the CSM3 family.</text>
</comment>
<protein>
    <recommendedName>
        <fullName evidence="7">Chromosome segregation in meiosis protein</fullName>
    </recommendedName>
</protein>
<feature type="compositionally biased region" description="Basic and acidic residues" evidence="8">
    <location>
        <begin position="38"/>
        <end position="61"/>
    </location>
</feature>
<evidence type="ECO:0000259" key="9">
    <source>
        <dbReference type="Pfam" id="PF07962"/>
    </source>
</evidence>
<evidence type="ECO:0000256" key="5">
    <source>
        <dbReference type="ARBA" id="ARBA00023242"/>
    </source>
</evidence>
<dbReference type="GO" id="GO:0003677">
    <property type="term" value="F:DNA binding"/>
    <property type="evidence" value="ECO:0007669"/>
    <property type="project" value="TreeGrafter"/>
</dbReference>
<keyword evidence="3 7" id="KW-0227">DNA damage</keyword>
<keyword evidence="6 7" id="KW-0131">Cell cycle</keyword>
<keyword evidence="11" id="KW-1185">Reference proteome</keyword>
<dbReference type="PANTHER" id="PTHR13220:SF11">
    <property type="entry name" value="TIMELESS-INTERACTING PROTEIN"/>
    <property type="match status" value="1"/>
</dbReference>
<evidence type="ECO:0000256" key="4">
    <source>
        <dbReference type="ARBA" id="ARBA00022880"/>
    </source>
</evidence>
<sequence length="285" mass="31523">MARPGITEEVPRDDLDALFDVDSMDEMVDSNSAGNNTREPDRDGNGGHRRSEAQADEEIKITKKRQPVAKLDDTRLLADPGIPKLQRISKQRLKFRGKGHEFSDVAQLLRTYQLWLDDLFPRAKFADGLAMIEKLGHSKRMKVTRKTWIDESKPKASIEKEDAEHEPVPATSHPGPPANATGVIHREHNSAEASLRPSAEIHGFNATLQQRTTGAGPLAGSSVIDSGAPDDDELDDLLAEDPDLNMSLNGNLDERPPSQGSHRPGSKPVQSFEDDEEALREMDTW</sequence>
<evidence type="ECO:0000256" key="1">
    <source>
        <dbReference type="ARBA" id="ARBA00004123"/>
    </source>
</evidence>
<dbReference type="PANTHER" id="PTHR13220">
    <property type="entry name" value="TIMELESS INTERACTING-RELATED"/>
    <property type="match status" value="1"/>
</dbReference>
<feature type="region of interest" description="Disordered" evidence="8">
    <location>
        <begin position="1"/>
        <end position="65"/>
    </location>
</feature>
<proteinExistence type="inferred from homology"/>
<evidence type="ECO:0000256" key="3">
    <source>
        <dbReference type="ARBA" id="ARBA00022763"/>
    </source>
</evidence>
<dbReference type="GO" id="GO:0006974">
    <property type="term" value="P:DNA damage response"/>
    <property type="evidence" value="ECO:0007669"/>
    <property type="project" value="UniProtKB-KW"/>
</dbReference>
<dbReference type="AlphaFoldDB" id="A0A4Z1P9Z0"/>
<dbReference type="Pfam" id="PF07962">
    <property type="entry name" value="Swi3"/>
    <property type="match status" value="1"/>
</dbReference>
<feature type="region of interest" description="Disordered" evidence="8">
    <location>
        <begin position="212"/>
        <end position="285"/>
    </location>
</feature>
<dbReference type="InterPro" id="IPR012923">
    <property type="entry name" value="Csm3"/>
</dbReference>
<accession>A0A4Z1P9Z0</accession>
<feature type="domain" description="Chromosome segregation in meiosis protein 3" evidence="9">
    <location>
        <begin position="70"/>
        <end position="152"/>
    </location>
</feature>
<reference evidence="10 11" key="1">
    <citation type="submission" date="2019-04" db="EMBL/GenBank/DDBJ databases">
        <title>High contiguity whole genome sequence and gene annotation resource for two Venturia nashicola isolates.</title>
        <authorList>
            <person name="Prokchorchik M."/>
            <person name="Won K."/>
            <person name="Lee Y."/>
            <person name="Choi E.D."/>
            <person name="Segonzac C."/>
            <person name="Sohn K.H."/>
        </authorList>
    </citation>
    <scope>NUCLEOTIDE SEQUENCE [LARGE SCALE GENOMIC DNA]</scope>
    <source>
        <strain evidence="10 11">PRI2</strain>
    </source>
</reference>
<dbReference type="GO" id="GO:0000076">
    <property type="term" value="P:DNA replication checkpoint signaling"/>
    <property type="evidence" value="ECO:0007669"/>
    <property type="project" value="UniProtKB-UniRule"/>
</dbReference>
<evidence type="ECO:0000256" key="2">
    <source>
        <dbReference type="ARBA" id="ARBA00006075"/>
    </source>
</evidence>
<dbReference type="GO" id="GO:0031298">
    <property type="term" value="C:replication fork protection complex"/>
    <property type="evidence" value="ECO:0007669"/>
    <property type="project" value="TreeGrafter"/>
</dbReference>
<feature type="compositionally biased region" description="Basic and acidic residues" evidence="8">
    <location>
        <begin position="152"/>
        <end position="167"/>
    </location>
</feature>
<comment type="subcellular location">
    <subcellularLocation>
        <location evidence="1 7">Nucleus</location>
    </subcellularLocation>
</comment>
<evidence type="ECO:0000256" key="6">
    <source>
        <dbReference type="ARBA" id="ARBA00023306"/>
    </source>
</evidence>
<dbReference type="STRING" id="86259.A0A4Z1P9Z0"/>
<dbReference type="GO" id="GO:0031297">
    <property type="term" value="P:replication fork processing"/>
    <property type="evidence" value="ECO:0007669"/>
    <property type="project" value="UniProtKB-UniRule"/>
</dbReference>
<dbReference type="GO" id="GO:0043111">
    <property type="term" value="P:replication fork arrest"/>
    <property type="evidence" value="ECO:0007669"/>
    <property type="project" value="TreeGrafter"/>
</dbReference>
<dbReference type="InterPro" id="IPR040038">
    <property type="entry name" value="TIPIN/Csm3/Swi3"/>
</dbReference>
<evidence type="ECO:0000313" key="11">
    <source>
        <dbReference type="Proteomes" id="UP000298493"/>
    </source>
</evidence>
<keyword evidence="4" id="KW-0236">DNA replication inhibitor</keyword>
<feature type="region of interest" description="Disordered" evidence="8">
    <location>
        <begin position="152"/>
        <end position="182"/>
    </location>
</feature>
<comment type="function">
    <text evidence="7">Plays an important role in the control of DNA replication and the maintenance of replication fork stability.</text>
</comment>
<dbReference type="EMBL" id="SNSC02000004">
    <property type="protein sequence ID" value="TID25315.1"/>
    <property type="molecule type" value="Genomic_DNA"/>
</dbReference>
<name>A0A4Z1P9Z0_9PEZI</name>
<evidence type="ECO:0000256" key="7">
    <source>
        <dbReference type="RuleBase" id="RU366049"/>
    </source>
</evidence>
<evidence type="ECO:0000313" key="10">
    <source>
        <dbReference type="EMBL" id="TID25315.1"/>
    </source>
</evidence>
<dbReference type="Proteomes" id="UP000298493">
    <property type="component" value="Unassembled WGS sequence"/>
</dbReference>
<keyword evidence="5 7" id="KW-0539">Nucleus</keyword>
<feature type="compositionally biased region" description="Acidic residues" evidence="8">
    <location>
        <begin position="16"/>
        <end position="28"/>
    </location>
</feature>